<reference evidence="9 10" key="1">
    <citation type="submission" date="2019-01" db="EMBL/GenBank/DDBJ databases">
        <title>Leucobacter muris sp. nov. isolated from the nose of a laboratory mouse.</title>
        <authorList>
            <person name="Benga L."/>
            <person name="Sproeer C."/>
            <person name="Schumann P."/>
            <person name="Verbarg S."/>
            <person name="Bunk B."/>
            <person name="Engelhardt E."/>
            <person name="Benten P.M."/>
            <person name="Sager M."/>
        </authorList>
    </citation>
    <scope>NUCLEOTIDE SEQUENCE [LARGE SCALE GENOMIC DNA]</scope>
    <source>
        <strain evidence="9 10">DSM 101948</strain>
    </source>
</reference>
<keyword evidence="4 7" id="KW-0812">Transmembrane</keyword>
<evidence type="ECO:0000256" key="7">
    <source>
        <dbReference type="SAM" id="Phobius"/>
    </source>
</evidence>
<comment type="similarity">
    <text evidence="2">Belongs to the acyltransferase 3 family.</text>
</comment>
<comment type="subcellular location">
    <subcellularLocation>
        <location evidence="1">Cell membrane</location>
        <topology evidence="1">Multi-pass membrane protein</topology>
    </subcellularLocation>
</comment>
<evidence type="ECO:0000256" key="3">
    <source>
        <dbReference type="ARBA" id="ARBA00022475"/>
    </source>
</evidence>
<feature type="transmembrane region" description="Helical" evidence="7">
    <location>
        <begin position="127"/>
        <end position="149"/>
    </location>
</feature>
<evidence type="ECO:0000313" key="9">
    <source>
        <dbReference type="EMBL" id="QAB18039.1"/>
    </source>
</evidence>
<dbReference type="InterPro" id="IPR002656">
    <property type="entry name" value="Acyl_transf_3_dom"/>
</dbReference>
<accession>A0ABX5QGF0</accession>
<feature type="transmembrane region" description="Helical" evidence="7">
    <location>
        <begin position="317"/>
        <end position="338"/>
    </location>
</feature>
<keyword evidence="3" id="KW-1003">Cell membrane</keyword>
<feature type="transmembrane region" description="Helical" evidence="7">
    <location>
        <begin position="54"/>
        <end position="74"/>
    </location>
</feature>
<name>A0ABX5QGF0_9MICO</name>
<feature type="domain" description="Acyltransferase 3" evidence="8">
    <location>
        <begin position="12"/>
        <end position="339"/>
    </location>
</feature>
<dbReference type="EMBL" id="CP035037">
    <property type="protein sequence ID" value="QAB18039.1"/>
    <property type="molecule type" value="Genomic_DNA"/>
</dbReference>
<keyword evidence="6 7" id="KW-0472">Membrane</keyword>
<keyword evidence="10" id="KW-1185">Reference proteome</keyword>
<dbReference type="GO" id="GO:0016746">
    <property type="term" value="F:acyltransferase activity"/>
    <property type="evidence" value="ECO:0007669"/>
    <property type="project" value="UniProtKB-KW"/>
</dbReference>
<evidence type="ECO:0000256" key="6">
    <source>
        <dbReference type="ARBA" id="ARBA00023136"/>
    </source>
</evidence>
<keyword evidence="9" id="KW-0808">Transferase</keyword>
<feature type="transmembrane region" description="Helical" evidence="7">
    <location>
        <begin position="189"/>
        <end position="207"/>
    </location>
</feature>
<dbReference type="PANTHER" id="PTHR40074">
    <property type="entry name" value="O-ACETYLTRANSFERASE WECH"/>
    <property type="match status" value="1"/>
</dbReference>
<keyword evidence="9" id="KW-0012">Acyltransferase</keyword>
<keyword evidence="5 7" id="KW-1133">Transmembrane helix</keyword>
<evidence type="ECO:0000256" key="5">
    <source>
        <dbReference type="ARBA" id="ARBA00022989"/>
    </source>
</evidence>
<sequence length="349" mass="38476">MKGANDRSGRIRYLEGLRAIAIVAVVVIHAAITEWHELPPGSARWEALNWINSVLRYCVPVFFMISGALFLAPERELSLRTLWRRNIPRLLVAFACWSLFFALVEVYGPGGSRDLGELAQRFFTGHFHLWFLLALTGMYLVLPLLRAIVRDRATAWYFVALAGPFAFVLPLLEHLPVVGEVLSEVLGTMRVQLVLGYSAYFVLGHLLSRIELSRGRLRWIAATGALGAASTGLGTSLVSRAEGASDELFLDFLTPGVALASVAVFCLARACWRDERGRLPPIAAALAANSLGIYLVHPFFQWVYRQFGITTEFATPLVSVPLLAVLVLIPSLAVSVLLRRIPGARRVIA</sequence>
<evidence type="ECO:0000256" key="4">
    <source>
        <dbReference type="ARBA" id="ARBA00022692"/>
    </source>
</evidence>
<feature type="transmembrane region" description="Helical" evidence="7">
    <location>
        <begin position="86"/>
        <end position="107"/>
    </location>
</feature>
<evidence type="ECO:0000256" key="1">
    <source>
        <dbReference type="ARBA" id="ARBA00004651"/>
    </source>
</evidence>
<evidence type="ECO:0000256" key="2">
    <source>
        <dbReference type="ARBA" id="ARBA00007400"/>
    </source>
</evidence>
<gene>
    <name evidence="9" type="ORF">Leucomu_09000</name>
</gene>
<proteinExistence type="inferred from homology"/>
<dbReference type="PANTHER" id="PTHR40074:SF2">
    <property type="entry name" value="O-ACETYLTRANSFERASE WECH"/>
    <property type="match status" value="1"/>
</dbReference>
<protein>
    <submittedName>
        <fullName evidence="9">Acyltransferase</fullName>
    </submittedName>
</protein>
<dbReference type="RefSeq" id="WP_128387004.1">
    <property type="nucleotide sequence ID" value="NZ_CP035037.1"/>
</dbReference>
<evidence type="ECO:0000259" key="8">
    <source>
        <dbReference type="Pfam" id="PF01757"/>
    </source>
</evidence>
<feature type="transmembrane region" description="Helical" evidence="7">
    <location>
        <begin position="156"/>
        <end position="177"/>
    </location>
</feature>
<feature type="transmembrane region" description="Helical" evidence="7">
    <location>
        <begin position="219"/>
        <end position="240"/>
    </location>
</feature>
<organism evidence="9 10">
    <name type="scientific">Leucobacter muris</name>
    <dbReference type="NCBI Taxonomy" id="1935379"/>
    <lineage>
        <taxon>Bacteria</taxon>
        <taxon>Bacillati</taxon>
        <taxon>Actinomycetota</taxon>
        <taxon>Actinomycetes</taxon>
        <taxon>Micrococcales</taxon>
        <taxon>Microbacteriaceae</taxon>
        <taxon>Leucobacter</taxon>
    </lineage>
</organism>
<evidence type="ECO:0000313" key="10">
    <source>
        <dbReference type="Proteomes" id="UP000285768"/>
    </source>
</evidence>
<feature type="transmembrane region" description="Helical" evidence="7">
    <location>
        <begin position="279"/>
        <end position="297"/>
    </location>
</feature>
<feature type="transmembrane region" description="Helical" evidence="7">
    <location>
        <begin position="12"/>
        <end position="32"/>
    </location>
</feature>
<dbReference type="Pfam" id="PF01757">
    <property type="entry name" value="Acyl_transf_3"/>
    <property type="match status" value="1"/>
</dbReference>
<feature type="transmembrane region" description="Helical" evidence="7">
    <location>
        <begin position="252"/>
        <end position="272"/>
    </location>
</feature>
<dbReference type="Proteomes" id="UP000285768">
    <property type="component" value="Chromosome"/>
</dbReference>